<proteinExistence type="inferred from homology"/>
<dbReference type="EMBL" id="QOCE01000035">
    <property type="protein sequence ID" value="RBW53525.1"/>
    <property type="molecule type" value="Genomic_DNA"/>
</dbReference>
<dbReference type="SUPFAM" id="SSF53850">
    <property type="entry name" value="Periplasmic binding protein-like II"/>
    <property type="match status" value="1"/>
</dbReference>
<evidence type="ECO:0000256" key="3">
    <source>
        <dbReference type="ARBA" id="ARBA00023125"/>
    </source>
</evidence>
<keyword evidence="3" id="KW-0238">DNA-binding</keyword>
<dbReference type="Pfam" id="PF00126">
    <property type="entry name" value="HTH_1"/>
    <property type="match status" value="1"/>
</dbReference>
<accession>A0A366WU70</accession>
<feature type="domain" description="HTH lysR-type" evidence="6">
    <location>
        <begin position="1"/>
        <end position="58"/>
    </location>
</feature>
<keyword evidence="4" id="KW-0804">Transcription</keyword>
<reference evidence="7 8" key="1">
    <citation type="submission" date="2018-07" db="EMBL/GenBank/DDBJ databases">
        <title>Modular assembly of carbohydrate-degrading microbial communities in the ocean.</title>
        <authorList>
            <person name="Enke T.N."/>
            <person name="Datta M.S."/>
            <person name="Schwartzman J.A."/>
            <person name="Cermak N."/>
            <person name="Schmitz D.A."/>
            <person name="Barrere J."/>
            <person name="Cordero O.X."/>
        </authorList>
    </citation>
    <scope>NUCLEOTIDE SEQUENCE [LARGE SCALE GENOMIC DNA]</scope>
    <source>
        <strain evidence="7 8">C3M10</strain>
    </source>
</reference>
<evidence type="ECO:0000256" key="5">
    <source>
        <dbReference type="SAM" id="Coils"/>
    </source>
</evidence>
<dbReference type="GO" id="GO:0003700">
    <property type="term" value="F:DNA-binding transcription factor activity"/>
    <property type="evidence" value="ECO:0007669"/>
    <property type="project" value="InterPro"/>
</dbReference>
<evidence type="ECO:0000256" key="2">
    <source>
        <dbReference type="ARBA" id="ARBA00023015"/>
    </source>
</evidence>
<dbReference type="Proteomes" id="UP000252706">
    <property type="component" value="Unassembled WGS sequence"/>
</dbReference>
<dbReference type="PROSITE" id="PS50931">
    <property type="entry name" value="HTH_LYSR"/>
    <property type="match status" value="1"/>
</dbReference>
<feature type="coiled-coil region" evidence="5">
    <location>
        <begin position="61"/>
        <end position="88"/>
    </location>
</feature>
<protein>
    <submittedName>
        <fullName evidence="7">LysR family transcriptional regulator</fullName>
    </submittedName>
</protein>
<dbReference type="InterPro" id="IPR000847">
    <property type="entry name" value="LysR_HTH_N"/>
</dbReference>
<dbReference type="GO" id="GO:0000976">
    <property type="term" value="F:transcription cis-regulatory region binding"/>
    <property type="evidence" value="ECO:0007669"/>
    <property type="project" value="TreeGrafter"/>
</dbReference>
<evidence type="ECO:0000256" key="1">
    <source>
        <dbReference type="ARBA" id="ARBA00009437"/>
    </source>
</evidence>
<dbReference type="Pfam" id="PF03466">
    <property type="entry name" value="LysR_substrate"/>
    <property type="match status" value="1"/>
</dbReference>
<dbReference type="SUPFAM" id="SSF46785">
    <property type="entry name" value="Winged helix' DNA-binding domain"/>
    <property type="match status" value="1"/>
</dbReference>
<dbReference type="InterPro" id="IPR005119">
    <property type="entry name" value="LysR_subst-bd"/>
</dbReference>
<sequence>MRLEWIDDILAVLDCGSLARAAEKRSLTQSAFTRRVRLIEDNIGTELFDRRRKPVSLMPGVQELEIELRELSTRLHKLRHSLKTASDQASKPLSFVCQHALTATISPEIVRILTDSGETSVRVRSGNQDECLLHLISKEVDFAIMYAVPDDRMPEPGNAFETKEIGADTLIPVCAPTLRAKANDATIPTISYPPEVFLGQVFSRTIAPRLPKNKTLMPRAETALTLAMLQYAVNEIGIAWLPLSLVATHLTEDKLVCVDDVLPTQSMSIRMVRLAEAISEQDDQIWQHLNQHLSF</sequence>
<keyword evidence="5" id="KW-0175">Coiled coil</keyword>
<evidence type="ECO:0000313" key="7">
    <source>
        <dbReference type="EMBL" id="RBW53525.1"/>
    </source>
</evidence>
<gene>
    <name evidence="7" type="ORF">DS909_14155</name>
</gene>
<comment type="similarity">
    <text evidence="1">Belongs to the LysR transcriptional regulatory family.</text>
</comment>
<name>A0A366WU70_9RHOB</name>
<dbReference type="InterPro" id="IPR036390">
    <property type="entry name" value="WH_DNA-bd_sf"/>
</dbReference>
<dbReference type="AlphaFoldDB" id="A0A366WU70"/>
<dbReference type="PANTHER" id="PTHR30126:SF2">
    <property type="entry name" value="HTH-TYPE TRANSCRIPTIONAL REGULATOR YJIE"/>
    <property type="match status" value="1"/>
</dbReference>
<keyword evidence="2" id="KW-0805">Transcription regulation</keyword>
<organism evidence="7 8">
    <name type="scientific">Phaeobacter gallaeciensis</name>
    <dbReference type="NCBI Taxonomy" id="60890"/>
    <lineage>
        <taxon>Bacteria</taxon>
        <taxon>Pseudomonadati</taxon>
        <taxon>Pseudomonadota</taxon>
        <taxon>Alphaproteobacteria</taxon>
        <taxon>Rhodobacterales</taxon>
        <taxon>Roseobacteraceae</taxon>
        <taxon>Phaeobacter</taxon>
    </lineage>
</organism>
<dbReference type="Gene3D" id="3.40.190.10">
    <property type="entry name" value="Periplasmic binding protein-like II"/>
    <property type="match status" value="2"/>
</dbReference>
<dbReference type="PANTHER" id="PTHR30126">
    <property type="entry name" value="HTH-TYPE TRANSCRIPTIONAL REGULATOR"/>
    <property type="match status" value="1"/>
</dbReference>
<dbReference type="InterPro" id="IPR036388">
    <property type="entry name" value="WH-like_DNA-bd_sf"/>
</dbReference>
<evidence type="ECO:0000313" key="8">
    <source>
        <dbReference type="Proteomes" id="UP000252706"/>
    </source>
</evidence>
<dbReference type="Gene3D" id="1.10.10.10">
    <property type="entry name" value="Winged helix-like DNA-binding domain superfamily/Winged helix DNA-binding domain"/>
    <property type="match status" value="1"/>
</dbReference>
<comment type="caution">
    <text evidence="7">The sequence shown here is derived from an EMBL/GenBank/DDBJ whole genome shotgun (WGS) entry which is preliminary data.</text>
</comment>
<dbReference type="RefSeq" id="WP_113824122.1">
    <property type="nucleotide sequence ID" value="NZ_QOCE01000035.1"/>
</dbReference>
<evidence type="ECO:0000256" key="4">
    <source>
        <dbReference type="ARBA" id="ARBA00023163"/>
    </source>
</evidence>
<evidence type="ECO:0000259" key="6">
    <source>
        <dbReference type="PROSITE" id="PS50931"/>
    </source>
</evidence>
<dbReference type="OrthoDB" id="528082at2"/>
<dbReference type="PRINTS" id="PR00039">
    <property type="entry name" value="HTHLYSR"/>
</dbReference>